<protein>
    <submittedName>
        <fullName evidence="1">Uncharacterized protein</fullName>
    </submittedName>
</protein>
<evidence type="ECO:0000313" key="1">
    <source>
        <dbReference type="EMBL" id="SEL34902.1"/>
    </source>
</evidence>
<dbReference type="Proteomes" id="UP000185766">
    <property type="component" value="Unassembled WGS sequence"/>
</dbReference>
<dbReference type="STRING" id="1429083.GCA_001885685_02020"/>
<proteinExistence type="predicted"/>
<gene>
    <name evidence="1" type="ORF">SAMN05216214_11114</name>
</gene>
<dbReference type="AlphaFoldDB" id="A0A1H7PGK8"/>
<sequence>MNQNAQAQSAYTLGNVPERMISSAKMIVTPYEGKLIELNVASWLQMPGLAELQISLLVSYQDGSQVREVQVDHGKLNALGKVMLSGIARLPMRKSISNVRVQVRSGIELKKVLVEELFVQPVEMAESAKQAQPQLWAAS</sequence>
<name>A0A1H7PGK8_9GAMM</name>
<organism evidence="1 2">
    <name type="scientific">Atopomonas hussainii</name>
    <dbReference type="NCBI Taxonomy" id="1429083"/>
    <lineage>
        <taxon>Bacteria</taxon>
        <taxon>Pseudomonadati</taxon>
        <taxon>Pseudomonadota</taxon>
        <taxon>Gammaproteobacteria</taxon>
        <taxon>Pseudomonadales</taxon>
        <taxon>Pseudomonadaceae</taxon>
        <taxon>Atopomonas</taxon>
    </lineage>
</organism>
<reference evidence="1 2" key="1">
    <citation type="submission" date="2016-10" db="EMBL/GenBank/DDBJ databases">
        <authorList>
            <person name="de Groot N.N."/>
        </authorList>
    </citation>
    <scope>NUCLEOTIDE SEQUENCE [LARGE SCALE GENOMIC DNA]</scope>
    <source>
        <strain evidence="1 2">JCM 19513</strain>
    </source>
</reference>
<dbReference type="EMBL" id="FOAS01000011">
    <property type="protein sequence ID" value="SEL34902.1"/>
    <property type="molecule type" value="Genomic_DNA"/>
</dbReference>
<evidence type="ECO:0000313" key="2">
    <source>
        <dbReference type="Proteomes" id="UP000185766"/>
    </source>
</evidence>
<dbReference type="RefSeq" id="WP_074868659.1">
    <property type="nucleotide sequence ID" value="NZ_FOAS01000011.1"/>
</dbReference>
<keyword evidence="2" id="KW-1185">Reference proteome</keyword>
<accession>A0A1H7PGK8</accession>